<sequence length="191" mass="20990">MSAIWPFGTMRPMSYGALLVDPPWRFANYSAKGETKNPSAHYSCMSLEDIAALPVAHLAAPDCALFMWATAPLLPQGCDLMQAWGFTFKSAAAWAKQSSTGQAWAFGTGYVFRSAAEFILVGTIGKPKVRSRSIRNLIVAPVREHSRKPEAQYEMVEALYAGPYAEIFSRNTRPGWDAWGDEAGKFDEDAA</sequence>
<comment type="similarity">
    <text evidence="4">Belongs to the MT-A70-like family.</text>
</comment>
<keyword evidence="6" id="KW-1185">Reference proteome</keyword>
<proteinExistence type="inferred from homology"/>
<dbReference type="SUPFAM" id="SSF53335">
    <property type="entry name" value="S-adenosyl-L-methionine-dependent methyltransferases"/>
    <property type="match status" value="1"/>
</dbReference>
<reference evidence="5 6" key="1">
    <citation type="submission" date="2019-12" db="EMBL/GenBank/DDBJ databases">
        <authorList>
            <person name="Feng G."/>
            <person name="Zhu H."/>
        </authorList>
    </citation>
    <scope>NUCLEOTIDE SEQUENCE [LARGE SCALE GENOMIC DNA]</scope>
    <source>
        <strain evidence="5 6">FGD1</strain>
    </source>
</reference>
<gene>
    <name evidence="5" type="ORF">GR702_04545</name>
</gene>
<dbReference type="InterPro" id="IPR029063">
    <property type="entry name" value="SAM-dependent_MTases_sf"/>
</dbReference>
<evidence type="ECO:0000313" key="6">
    <source>
        <dbReference type="Proteomes" id="UP000465810"/>
    </source>
</evidence>
<evidence type="ECO:0000256" key="3">
    <source>
        <dbReference type="ARBA" id="ARBA00022691"/>
    </source>
</evidence>
<dbReference type="EMBL" id="WVTD01000002">
    <property type="protein sequence ID" value="MYL97041.1"/>
    <property type="molecule type" value="Genomic_DNA"/>
</dbReference>
<name>A0A7X4K5K4_9SPHN</name>
<protein>
    <submittedName>
        <fullName evidence="5">DNA methyltransferase</fullName>
    </submittedName>
</protein>
<evidence type="ECO:0000256" key="4">
    <source>
        <dbReference type="PROSITE-ProRule" id="PRU00489"/>
    </source>
</evidence>
<dbReference type="PANTHER" id="PTHR12829:SF7">
    <property type="entry name" value="N6-ADENOSINE-METHYLTRANSFERASE CATALYTIC SUBUNIT"/>
    <property type="match status" value="1"/>
</dbReference>
<keyword evidence="3" id="KW-0949">S-adenosyl-L-methionine</keyword>
<keyword evidence="2 5" id="KW-0808">Transferase</keyword>
<dbReference type="Pfam" id="PF05063">
    <property type="entry name" value="MT-A70"/>
    <property type="match status" value="1"/>
</dbReference>
<evidence type="ECO:0000313" key="5">
    <source>
        <dbReference type="EMBL" id="MYL97041.1"/>
    </source>
</evidence>
<dbReference type="GO" id="GO:0032259">
    <property type="term" value="P:methylation"/>
    <property type="evidence" value="ECO:0007669"/>
    <property type="project" value="UniProtKB-KW"/>
</dbReference>
<evidence type="ECO:0000256" key="1">
    <source>
        <dbReference type="ARBA" id="ARBA00022603"/>
    </source>
</evidence>
<dbReference type="RefSeq" id="WP_160984769.1">
    <property type="nucleotide sequence ID" value="NZ_WVTD01000002.1"/>
</dbReference>
<dbReference type="GO" id="GO:0008168">
    <property type="term" value="F:methyltransferase activity"/>
    <property type="evidence" value="ECO:0007669"/>
    <property type="project" value="UniProtKB-KW"/>
</dbReference>
<dbReference type="PROSITE" id="PS51143">
    <property type="entry name" value="MT_A70"/>
    <property type="match status" value="1"/>
</dbReference>
<comment type="caution">
    <text evidence="5">The sequence shown here is derived from an EMBL/GenBank/DDBJ whole genome shotgun (WGS) entry which is preliminary data.</text>
</comment>
<keyword evidence="1 5" id="KW-0489">Methyltransferase</keyword>
<evidence type="ECO:0000256" key="2">
    <source>
        <dbReference type="ARBA" id="ARBA00022679"/>
    </source>
</evidence>
<dbReference type="Proteomes" id="UP000465810">
    <property type="component" value="Unassembled WGS sequence"/>
</dbReference>
<dbReference type="PANTHER" id="PTHR12829">
    <property type="entry name" value="N6-ADENOSINE-METHYLTRANSFERASE"/>
    <property type="match status" value="1"/>
</dbReference>
<dbReference type="AlphaFoldDB" id="A0A7X4K5K4"/>
<dbReference type="InterPro" id="IPR007757">
    <property type="entry name" value="MT-A70-like"/>
</dbReference>
<accession>A0A7X4K5K4</accession>
<organism evidence="5 6">
    <name type="scientific">Novosphingobium silvae</name>
    <dbReference type="NCBI Taxonomy" id="2692619"/>
    <lineage>
        <taxon>Bacteria</taxon>
        <taxon>Pseudomonadati</taxon>
        <taxon>Pseudomonadota</taxon>
        <taxon>Alphaproteobacteria</taxon>
        <taxon>Sphingomonadales</taxon>
        <taxon>Sphingomonadaceae</taxon>
        <taxon>Novosphingobium</taxon>
    </lineage>
</organism>